<keyword evidence="2" id="KW-0813">Transport</keyword>
<dbReference type="STRING" id="1838280.A6M21_14185"/>
<dbReference type="GO" id="GO:0016887">
    <property type="term" value="F:ATP hydrolysis activity"/>
    <property type="evidence" value="ECO:0007669"/>
    <property type="project" value="InterPro"/>
</dbReference>
<dbReference type="PANTHER" id="PTHR43335">
    <property type="entry name" value="ABC TRANSPORTER, ATP-BINDING PROTEIN"/>
    <property type="match status" value="1"/>
</dbReference>
<sequence length="300" mass="32997">MAIETNHLTKNFGSKTGCADICLSVPRGHVFGFLGPNGAGKSTLVKMLVGLLTPTAGRARLLGRPLGDRAARRRTGFLPELFRYPDWMTGREVLDFYAGLYHLDAVTRRRRIPLVLETVGLTGREKQRVRSFSKGMQQRLGLACALLPDPDLIFLDEPTSALDPLGRREVREIISALKSGGKTVFLNSHLLGEVEQVCDRVAVIRKGRIVADGALEELLSVNLEVSLEVEGWTPELEAALAHLSTGFTRVERRARLTLAGREDLARVAELVLAHGARLYSLVPGQRSLEELFVDLIGNEN</sequence>
<evidence type="ECO:0000256" key="2">
    <source>
        <dbReference type="ARBA" id="ARBA00022448"/>
    </source>
</evidence>
<dbReference type="InterPro" id="IPR003593">
    <property type="entry name" value="AAA+_ATPase"/>
</dbReference>
<evidence type="ECO:0000313" key="7">
    <source>
        <dbReference type="Proteomes" id="UP000078532"/>
    </source>
</evidence>
<evidence type="ECO:0000256" key="4">
    <source>
        <dbReference type="ARBA" id="ARBA00022840"/>
    </source>
</evidence>
<keyword evidence="4 6" id="KW-0067">ATP-binding</keyword>
<keyword evidence="3" id="KW-0547">Nucleotide-binding</keyword>
<reference evidence="6 7" key="1">
    <citation type="submission" date="2016-04" db="EMBL/GenBank/DDBJ databases">
        <authorList>
            <person name="Evans L.H."/>
            <person name="Alamgir A."/>
            <person name="Owens N."/>
            <person name="Weber N.D."/>
            <person name="Virtaneva K."/>
            <person name="Barbian K."/>
            <person name="Babar A."/>
            <person name="Rosenke K."/>
        </authorList>
    </citation>
    <scope>NUCLEOTIDE SEQUENCE [LARGE SCALE GENOMIC DNA]</scope>
    <source>
        <strain evidence="6 7">LMa1</strain>
    </source>
</reference>
<protein>
    <submittedName>
        <fullName evidence="6">Multidrug ABC transporter ATP-binding protein</fullName>
    </submittedName>
</protein>
<dbReference type="GO" id="GO:0005524">
    <property type="term" value="F:ATP binding"/>
    <property type="evidence" value="ECO:0007669"/>
    <property type="project" value="UniProtKB-KW"/>
</dbReference>
<proteinExistence type="inferred from homology"/>
<keyword evidence="7" id="KW-1185">Reference proteome</keyword>
<name>A0A1B7LBV8_9FIRM</name>
<dbReference type="PROSITE" id="PS00211">
    <property type="entry name" value="ABC_TRANSPORTER_1"/>
    <property type="match status" value="1"/>
</dbReference>
<comment type="similarity">
    <text evidence="1">Belongs to the ABC transporter superfamily.</text>
</comment>
<dbReference type="Pfam" id="PF00005">
    <property type="entry name" value="ABC_tran"/>
    <property type="match status" value="1"/>
</dbReference>
<dbReference type="InterPro" id="IPR017871">
    <property type="entry name" value="ABC_transporter-like_CS"/>
</dbReference>
<evidence type="ECO:0000313" key="6">
    <source>
        <dbReference type="EMBL" id="OAT79980.1"/>
    </source>
</evidence>
<dbReference type="Gene3D" id="3.40.50.300">
    <property type="entry name" value="P-loop containing nucleotide triphosphate hydrolases"/>
    <property type="match status" value="1"/>
</dbReference>
<evidence type="ECO:0000256" key="1">
    <source>
        <dbReference type="ARBA" id="ARBA00005417"/>
    </source>
</evidence>
<dbReference type="InterPro" id="IPR003439">
    <property type="entry name" value="ABC_transporter-like_ATP-bd"/>
</dbReference>
<dbReference type="InterPro" id="IPR027417">
    <property type="entry name" value="P-loop_NTPase"/>
</dbReference>
<dbReference type="AlphaFoldDB" id="A0A1B7LBV8"/>
<dbReference type="Proteomes" id="UP000078532">
    <property type="component" value="Unassembled WGS sequence"/>
</dbReference>
<dbReference type="OrthoDB" id="9804819at2"/>
<feature type="domain" description="ABC transporter" evidence="5">
    <location>
        <begin position="3"/>
        <end position="231"/>
    </location>
</feature>
<gene>
    <name evidence="6" type="ORF">A6M21_14185</name>
</gene>
<accession>A0A1B7LBV8</accession>
<dbReference type="EMBL" id="LYVF01000185">
    <property type="protein sequence ID" value="OAT79980.1"/>
    <property type="molecule type" value="Genomic_DNA"/>
</dbReference>
<dbReference type="SUPFAM" id="SSF52540">
    <property type="entry name" value="P-loop containing nucleoside triphosphate hydrolases"/>
    <property type="match status" value="1"/>
</dbReference>
<dbReference type="SMART" id="SM00382">
    <property type="entry name" value="AAA"/>
    <property type="match status" value="1"/>
</dbReference>
<evidence type="ECO:0000259" key="5">
    <source>
        <dbReference type="PROSITE" id="PS50893"/>
    </source>
</evidence>
<comment type="caution">
    <text evidence="6">The sequence shown here is derived from an EMBL/GenBank/DDBJ whole genome shotgun (WGS) entry which is preliminary data.</text>
</comment>
<organism evidence="6 7">
    <name type="scientific">Desulfotomaculum copahuensis</name>
    <dbReference type="NCBI Taxonomy" id="1838280"/>
    <lineage>
        <taxon>Bacteria</taxon>
        <taxon>Bacillati</taxon>
        <taxon>Bacillota</taxon>
        <taxon>Clostridia</taxon>
        <taxon>Eubacteriales</taxon>
        <taxon>Desulfotomaculaceae</taxon>
        <taxon>Desulfotomaculum</taxon>
    </lineage>
</organism>
<dbReference type="PROSITE" id="PS50893">
    <property type="entry name" value="ABC_TRANSPORTER_2"/>
    <property type="match status" value="1"/>
</dbReference>
<evidence type="ECO:0000256" key="3">
    <source>
        <dbReference type="ARBA" id="ARBA00022741"/>
    </source>
</evidence>
<dbReference type="CDD" id="cd03230">
    <property type="entry name" value="ABC_DR_subfamily_A"/>
    <property type="match status" value="1"/>
</dbReference>